<evidence type="ECO:0000256" key="2">
    <source>
        <dbReference type="SAM" id="MobiDB-lite"/>
    </source>
</evidence>
<dbReference type="InterPro" id="IPR013656">
    <property type="entry name" value="PAS_4"/>
</dbReference>
<dbReference type="InterPro" id="IPR035965">
    <property type="entry name" value="PAS-like_dom_sf"/>
</dbReference>
<proteinExistence type="predicted"/>
<dbReference type="KEGG" id="soa:G3M56_011135"/>
<dbReference type="SMART" id="SM00086">
    <property type="entry name" value="PAC"/>
    <property type="match status" value="2"/>
</dbReference>
<evidence type="ECO:0000313" key="3">
    <source>
        <dbReference type="EMBL" id="QQL44434.1"/>
    </source>
</evidence>
<dbReference type="Proteomes" id="UP000475117">
    <property type="component" value="Chromosome"/>
</dbReference>
<dbReference type="InterPro" id="IPR000700">
    <property type="entry name" value="PAS-assoc_C"/>
</dbReference>
<dbReference type="PANTHER" id="PTHR43156">
    <property type="entry name" value="STAGE II SPORULATION PROTEIN E-RELATED"/>
    <property type="match status" value="1"/>
</dbReference>
<dbReference type="Pfam" id="PF07228">
    <property type="entry name" value="SpoIIE"/>
    <property type="match status" value="1"/>
</dbReference>
<dbReference type="AlphaFoldDB" id="A0A6B3LDY4"/>
<dbReference type="CDD" id="cd00130">
    <property type="entry name" value="PAS"/>
    <property type="match status" value="2"/>
</dbReference>
<organism evidence="3 4">
    <name type="scientific">Sulfuriroseicoccus oceanibius</name>
    <dbReference type="NCBI Taxonomy" id="2707525"/>
    <lineage>
        <taxon>Bacteria</taxon>
        <taxon>Pseudomonadati</taxon>
        <taxon>Verrucomicrobiota</taxon>
        <taxon>Verrucomicrobiia</taxon>
        <taxon>Verrucomicrobiales</taxon>
        <taxon>Verrucomicrobiaceae</taxon>
        <taxon>Sulfuriroseicoccus</taxon>
    </lineage>
</organism>
<name>A0A6B3LDY4_9BACT</name>
<accession>A0A6B3LDY4</accession>
<dbReference type="EMBL" id="CP066776">
    <property type="protein sequence ID" value="QQL44434.1"/>
    <property type="molecule type" value="Genomic_DNA"/>
</dbReference>
<sequence length="559" mass="61996">MLTPPEKRVYVAEGHPSPDLIDLALKASNEGIWEWDIADGEVYYSHSILQFLGVAPGDPLPHLFSQGGEYIHPEDRDAFQSAIDEVVNDHSMDVFAVNCRLWCGDRVGWRWMRIRGVPVRDAGGVVVRMAGSMIDITKRKDAEAKLQSERLLFRQLIDNLPLSIYFKDRDSKFEMVNATMARWFEEADPQEMQGKSDHDYEPAPDADRRVADEQRVMETREPLVGLIEEAQMGDGESRWVMTTKMPWIDIKGGVKGTFGISSDVTEMVLAQRESARLTKALQARNNLIEEEIQLAREIQSALLPKENQVMCIETADGRCVRLTIDYRHLPSFGLAGDFFEVIEIDKGVIGVVVGDVMGHGVRSALVVSMLRGMLERQGNKARSASGFLRAMNEGLGAILRESEVTMFATAAYMVLDLNKMRMAVSLAGHPSPIAGNLNDEDGQVDNMVDSTANVGPALGLINGIQYPRNSVKLTNGWTGLVFTDGIIEVEDNEGNCWDEENLCRSMSSNLDADLGDLLDGVLADARRFSNGRAFDDDVCLVGLRVEELEEMPDHMQGGA</sequence>
<dbReference type="PANTHER" id="PTHR43156:SF2">
    <property type="entry name" value="STAGE II SPORULATION PROTEIN E"/>
    <property type="match status" value="1"/>
</dbReference>
<dbReference type="Gene3D" id="3.60.40.10">
    <property type="entry name" value="PPM-type phosphatase domain"/>
    <property type="match status" value="1"/>
</dbReference>
<dbReference type="InterPro" id="IPR001932">
    <property type="entry name" value="PPM-type_phosphatase-like_dom"/>
</dbReference>
<dbReference type="Pfam" id="PF08448">
    <property type="entry name" value="PAS_4"/>
    <property type="match status" value="1"/>
</dbReference>
<gene>
    <name evidence="3" type="ORF">G3M56_011135</name>
</gene>
<dbReference type="Pfam" id="PF08447">
    <property type="entry name" value="PAS_3"/>
    <property type="match status" value="1"/>
</dbReference>
<dbReference type="SUPFAM" id="SSF55785">
    <property type="entry name" value="PYP-like sensor domain (PAS domain)"/>
    <property type="match status" value="2"/>
</dbReference>
<dbReference type="Gene3D" id="3.30.450.20">
    <property type="entry name" value="PAS domain"/>
    <property type="match status" value="2"/>
</dbReference>
<dbReference type="InterPro" id="IPR000014">
    <property type="entry name" value="PAS"/>
</dbReference>
<feature type="region of interest" description="Disordered" evidence="2">
    <location>
        <begin position="187"/>
        <end position="213"/>
    </location>
</feature>
<evidence type="ECO:0000256" key="1">
    <source>
        <dbReference type="ARBA" id="ARBA00022801"/>
    </source>
</evidence>
<dbReference type="InterPro" id="IPR001610">
    <property type="entry name" value="PAC"/>
</dbReference>
<protein>
    <submittedName>
        <fullName evidence="3">SpoIIE family protein phosphatase</fullName>
    </submittedName>
</protein>
<dbReference type="InterPro" id="IPR013655">
    <property type="entry name" value="PAS_fold_3"/>
</dbReference>
<keyword evidence="1" id="KW-0378">Hydrolase</keyword>
<dbReference type="PROSITE" id="PS50113">
    <property type="entry name" value="PAC"/>
    <property type="match status" value="2"/>
</dbReference>
<keyword evidence="4" id="KW-1185">Reference proteome</keyword>
<dbReference type="NCBIfam" id="TIGR00229">
    <property type="entry name" value="sensory_box"/>
    <property type="match status" value="1"/>
</dbReference>
<reference evidence="3 4" key="1">
    <citation type="submission" date="2020-12" db="EMBL/GenBank/DDBJ databases">
        <title>Sulforoseuscoccus oceanibium gen. nov., sp. nov., a representative of the phylum Verrucomicrobia with special cytoplasmic membrane, and proposal of Sulforoseuscoccusaceae fam. nov.</title>
        <authorList>
            <person name="Xi F."/>
        </authorList>
    </citation>
    <scope>NUCLEOTIDE SEQUENCE [LARGE SCALE GENOMIC DNA]</scope>
    <source>
        <strain evidence="3 4">T37</strain>
    </source>
</reference>
<evidence type="ECO:0000313" key="4">
    <source>
        <dbReference type="Proteomes" id="UP000475117"/>
    </source>
</evidence>
<dbReference type="InterPro" id="IPR036457">
    <property type="entry name" value="PPM-type-like_dom_sf"/>
</dbReference>
<dbReference type="SMART" id="SM00331">
    <property type="entry name" value="PP2C_SIG"/>
    <property type="match status" value="1"/>
</dbReference>
<dbReference type="RefSeq" id="WP_164365100.1">
    <property type="nucleotide sequence ID" value="NZ_CP066776.1"/>
</dbReference>
<dbReference type="InterPro" id="IPR052016">
    <property type="entry name" value="Bact_Sigma-Reg"/>
</dbReference>
<feature type="compositionally biased region" description="Basic and acidic residues" evidence="2">
    <location>
        <begin position="194"/>
        <end position="213"/>
    </location>
</feature>
<dbReference type="SMART" id="SM00091">
    <property type="entry name" value="PAS"/>
    <property type="match status" value="2"/>
</dbReference>
<dbReference type="GO" id="GO:0016791">
    <property type="term" value="F:phosphatase activity"/>
    <property type="evidence" value="ECO:0007669"/>
    <property type="project" value="TreeGrafter"/>
</dbReference>
<dbReference type="PROSITE" id="PS50112">
    <property type="entry name" value="PAS"/>
    <property type="match status" value="1"/>
</dbReference>